<evidence type="ECO:0000313" key="3">
    <source>
        <dbReference type="Proteomes" id="UP001156666"/>
    </source>
</evidence>
<feature type="chain" id="PRO_5041353671" evidence="1">
    <location>
        <begin position="18"/>
        <end position="271"/>
    </location>
</feature>
<protein>
    <submittedName>
        <fullName evidence="2">Uncharacterized protein</fullName>
    </submittedName>
</protein>
<name>A0AA37WGI1_9BACT</name>
<reference evidence="2" key="2">
    <citation type="submission" date="2023-01" db="EMBL/GenBank/DDBJ databases">
        <title>Draft genome sequence of Portibacter lacus strain NBRC 108769.</title>
        <authorList>
            <person name="Sun Q."/>
            <person name="Mori K."/>
        </authorList>
    </citation>
    <scope>NUCLEOTIDE SEQUENCE</scope>
    <source>
        <strain evidence="2">NBRC 108769</strain>
    </source>
</reference>
<comment type="caution">
    <text evidence="2">The sequence shown here is derived from an EMBL/GenBank/DDBJ whole genome shotgun (WGS) entry which is preliminary data.</text>
</comment>
<keyword evidence="1" id="KW-0732">Signal</keyword>
<dbReference type="EMBL" id="BSOH01000037">
    <property type="protein sequence ID" value="GLR19873.1"/>
    <property type="molecule type" value="Genomic_DNA"/>
</dbReference>
<dbReference type="InterPro" id="IPR045444">
    <property type="entry name" value="DUF6503"/>
</dbReference>
<proteinExistence type="predicted"/>
<evidence type="ECO:0000256" key="1">
    <source>
        <dbReference type="SAM" id="SignalP"/>
    </source>
</evidence>
<accession>A0AA37WGI1</accession>
<dbReference type="PROSITE" id="PS51257">
    <property type="entry name" value="PROKAR_LIPOPROTEIN"/>
    <property type="match status" value="1"/>
</dbReference>
<keyword evidence="3" id="KW-1185">Reference proteome</keyword>
<sequence>MKLNFLVIIALSFFVISCNQETPATSDVDTAPEIQNQGHQLIYDMVQKVGDFSQFQDKKNVVYTYTYQTPDGKKDVSTEKYIFENELSYGKYDQHERTLADLEGSIEQGYDGSGYWLRHNGENVDDEAALKRVSFNRPTNYYWFTMMAKLLDPGLIYEYLGERKMEGNDYDVVKVTFDTKDDKPKDIYQLYINKESGIVDQFLFTVAEFGKVEIPLLMKLKYEEVDGILLPTIRKYKASTWDAEVSEEPWILVNWTDIKFNTDITPEDFKN</sequence>
<dbReference type="AlphaFoldDB" id="A0AA37WGI1"/>
<evidence type="ECO:0000313" key="2">
    <source>
        <dbReference type="EMBL" id="GLR19873.1"/>
    </source>
</evidence>
<dbReference type="Proteomes" id="UP001156666">
    <property type="component" value="Unassembled WGS sequence"/>
</dbReference>
<reference evidence="2" key="1">
    <citation type="journal article" date="2014" name="Int. J. Syst. Evol. Microbiol.">
        <title>Complete genome sequence of Corynebacterium casei LMG S-19264T (=DSM 44701T), isolated from a smear-ripened cheese.</title>
        <authorList>
            <consortium name="US DOE Joint Genome Institute (JGI-PGF)"/>
            <person name="Walter F."/>
            <person name="Albersmeier A."/>
            <person name="Kalinowski J."/>
            <person name="Ruckert C."/>
        </authorList>
    </citation>
    <scope>NUCLEOTIDE SEQUENCE</scope>
    <source>
        <strain evidence="2">NBRC 108769</strain>
    </source>
</reference>
<feature type="signal peptide" evidence="1">
    <location>
        <begin position="1"/>
        <end position="17"/>
    </location>
</feature>
<dbReference type="RefSeq" id="WP_235293400.1">
    <property type="nucleotide sequence ID" value="NZ_BSOH01000037.1"/>
</dbReference>
<dbReference type="Pfam" id="PF20113">
    <property type="entry name" value="DUF6503"/>
    <property type="match status" value="1"/>
</dbReference>
<gene>
    <name evidence="2" type="ORF">GCM10007940_44890</name>
</gene>
<organism evidence="2 3">
    <name type="scientific">Portibacter lacus</name>
    <dbReference type="NCBI Taxonomy" id="1099794"/>
    <lineage>
        <taxon>Bacteria</taxon>
        <taxon>Pseudomonadati</taxon>
        <taxon>Bacteroidota</taxon>
        <taxon>Saprospiria</taxon>
        <taxon>Saprospirales</taxon>
        <taxon>Haliscomenobacteraceae</taxon>
        <taxon>Portibacter</taxon>
    </lineage>
</organism>